<dbReference type="PANTHER" id="PTHR43547">
    <property type="entry name" value="TWO-COMPONENT HISTIDINE KINASE"/>
    <property type="match status" value="1"/>
</dbReference>
<dbReference type="EC" id="2.7.13.3" evidence="2"/>
<keyword evidence="3" id="KW-0597">Phosphoprotein</keyword>
<keyword evidence="7" id="KW-1185">Reference proteome</keyword>
<gene>
    <name evidence="6" type="primary">arcB_2</name>
    <name evidence="6" type="ORF">KCJAJFAP_02196</name>
</gene>
<dbReference type="GO" id="GO:0000155">
    <property type="term" value="F:phosphorelay sensor kinase activity"/>
    <property type="evidence" value="ECO:0007669"/>
    <property type="project" value="TreeGrafter"/>
</dbReference>
<dbReference type="InterPro" id="IPR036890">
    <property type="entry name" value="HATPase_C_sf"/>
</dbReference>
<evidence type="ECO:0000259" key="5">
    <source>
        <dbReference type="SMART" id="SM00387"/>
    </source>
</evidence>
<comment type="catalytic activity">
    <reaction evidence="1">
        <text>ATP + protein L-histidine = ADP + protein N-phospho-L-histidine.</text>
        <dbReference type="EC" id="2.7.13.3"/>
    </reaction>
</comment>
<proteinExistence type="predicted"/>
<accession>A0A5K1IB98</accession>
<evidence type="ECO:0000313" key="7">
    <source>
        <dbReference type="Proteomes" id="UP000361836"/>
    </source>
</evidence>
<reference evidence="6 7" key="1">
    <citation type="submission" date="2019-10" db="EMBL/GenBank/DDBJ databases">
        <authorList>
            <person name="Wolf R A."/>
        </authorList>
    </citation>
    <scope>NUCLEOTIDE SEQUENCE [LARGE SCALE GENOMIC DNA]</scope>
    <source>
        <strain evidence="6">Collinsella_aerofaciens_MC2</strain>
    </source>
</reference>
<evidence type="ECO:0000256" key="3">
    <source>
        <dbReference type="ARBA" id="ARBA00022553"/>
    </source>
</evidence>
<evidence type="ECO:0000256" key="2">
    <source>
        <dbReference type="ARBA" id="ARBA00012438"/>
    </source>
</evidence>
<dbReference type="SMART" id="SM00387">
    <property type="entry name" value="HATPase_c"/>
    <property type="match status" value="1"/>
</dbReference>
<dbReference type="Gene3D" id="3.30.565.10">
    <property type="entry name" value="Histidine kinase-like ATPase, C-terminal domain"/>
    <property type="match status" value="1"/>
</dbReference>
<dbReference type="PRINTS" id="PR00344">
    <property type="entry name" value="BCTRLSENSOR"/>
</dbReference>
<evidence type="ECO:0000256" key="4">
    <source>
        <dbReference type="ARBA" id="ARBA00023012"/>
    </source>
</evidence>
<protein>
    <recommendedName>
        <fullName evidence="2">histidine kinase</fullName>
        <ecNumber evidence="2">2.7.13.3</ecNumber>
    </recommendedName>
</protein>
<keyword evidence="6" id="KW-0808">Transferase</keyword>
<dbReference type="InterPro" id="IPR003594">
    <property type="entry name" value="HATPase_dom"/>
</dbReference>
<dbReference type="RefSeq" id="WP_152076278.1">
    <property type="nucleotide sequence ID" value="NZ_CABVUS010000003.1"/>
</dbReference>
<dbReference type="InterPro" id="IPR004358">
    <property type="entry name" value="Sig_transdc_His_kin-like_C"/>
</dbReference>
<dbReference type="Proteomes" id="UP000361836">
    <property type="component" value="Unassembled WGS sequence"/>
</dbReference>
<evidence type="ECO:0000313" key="6">
    <source>
        <dbReference type="EMBL" id="VWL93721.1"/>
    </source>
</evidence>
<dbReference type="SUPFAM" id="SSF55874">
    <property type="entry name" value="ATPase domain of HSP90 chaperone/DNA topoisomerase II/histidine kinase"/>
    <property type="match status" value="1"/>
</dbReference>
<dbReference type="PANTHER" id="PTHR43547:SF2">
    <property type="entry name" value="HYBRID SIGNAL TRANSDUCTION HISTIDINE KINASE C"/>
    <property type="match status" value="1"/>
</dbReference>
<organism evidence="6 7">
    <name type="scientific">Collinsella aerofaciens</name>
    <dbReference type="NCBI Taxonomy" id="74426"/>
    <lineage>
        <taxon>Bacteria</taxon>
        <taxon>Bacillati</taxon>
        <taxon>Actinomycetota</taxon>
        <taxon>Coriobacteriia</taxon>
        <taxon>Coriobacteriales</taxon>
        <taxon>Coriobacteriaceae</taxon>
        <taxon>Collinsella</taxon>
    </lineage>
</organism>
<feature type="domain" description="Histidine kinase/HSP90-like ATPase" evidence="5">
    <location>
        <begin position="9"/>
        <end position="76"/>
    </location>
</feature>
<dbReference type="EMBL" id="CABWIE010000015">
    <property type="protein sequence ID" value="VWL93721.1"/>
    <property type="molecule type" value="Genomic_DNA"/>
</dbReference>
<dbReference type="AlphaFoldDB" id="A0A5K1IB98"/>
<sequence length="76" mass="7848">MRRRSGCRSAAGDLSAVLGELLANAVKYADEGGSGAEGYGLGLSIARRRAEALGGSISCESDPGRLTTFTFELPAR</sequence>
<keyword evidence="4" id="KW-0902">Two-component regulatory system</keyword>
<dbReference type="Pfam" id="PF02518">
    <property type="entry name" value="HATPase_c"/>
    <property type="match status" value="1"/>
</dbReference>
<evidence type="ECO:0000256" key="1">
    <source>
        <dbReference type="ARBA" id="ARBA00000085"/>
    </source>
</evidence>
<name>A0A5K1IB98_9ACTN</name>